<gene>
    <name evidence="8" type="ORF">GCM10023095_11240</name>
</gene>
<feature type="transmembrane region" description="Helical" evidence="7">
    <location>
        <begin position="75"/>
        <end position="92"/>
    </location>
</feature>
<keyword evidence="9" id="KW-1185">Reference proteome</keyword>
<dbReference type="PANTHER" id="PTHR22926">
    <property type="entry name" value="PHOSPHO-N-ACETYLMURAMOYL-PENTAPEPTIDE-TRANSFERASE"/>
    <property type="match status" value="1"/>
</dbReference>
<dbReference type="InterPro" id="IPR000715">
    <property type="entry name" value="Glycosyl_transferase_4"/>
</dbReference>
<evidence type="ECO:0000313" key="9">
    <source>
        <dbReference type="Proteomes" id="UP001501321"/>
    </source>
</evidence>
<feature type="transmembrane region" description="Helical" evidence="7">
    <location>
        <begin position="181"/>
        <end position="198"/>
    </location>
</feature>
<organism evidence="8 9">
    <name type="scientific">Pseudaeromonas paramecii</name>
    <dbReference type="NCBI Taxonomy" id="2138166"/>
    <lineage>
        <taxon>Bacteria</taxon>
        <taxon>Pseudomonadati</taxon>
        <taxon>Pseudomonadota</taxon>
        <taxon>Gammaproteobacteria</taxon>
        <taxon>Aeromonadales</taxon>
        <taxon>Aeromonadaceae</taxon>
        <taxon>Pseudaeromonas</taxon>
    </lineage>
</organism>
<reference evidence="9" key="1">
    <citation type="journal article" date="2019" name="Int. J. Syst. Evol. Microbiol.">
        <title>The Global Catalogue of Microorganisms (GCM) 10K type strain sequencing project: providing services to taxonomists for standard genome sequencing and annotation.</title>
        <authorList>
            <consortium name="The Broad Institute Genomics Platform"/>
            <consortium name="The Broad Institute Genome Sequencing Center for Infectious Disease"/>
            <person name="Wu L."/>
            <person name="Ma J."/>
        </authorList>
    </citation>
    <scope>NUCLEOTIDE SEQUENCE [LARGE SCALE GENOMIC DNA]</scope>
    <source>
        <strain evidence="9">JCM 32226</strain>
    </source>
</reference>
<protein>
    <submittedName>
        <fullName evidence="8">Glycosyltransferase family 4 protein</fullName>
    </submittedName>
</protein>
<evidence type="ECO:0000256" key="6">
    <source>
        <dbReference type="ARBA" id="ARBA00023136"/>
    </source>
</evidence>
<evidence type="ECO:0000256" key="3">
    <source>
        <dbReference type="ARBA" id="ARBA00022679"/>
    </source>
</evidence>
<evidence type="ECO:0000256" key="7">
    <source>
        <dbReference type="SAM" id="Phobius"/>
    </source>
</evidence>
<keyword evidence="3" id="KW-0808">Transferase</keyword>
<dbReference type="PANTHER" id="PTHR22926:SF3">
    <property type="entry name" value="UNDECAPRENYL-PHOSPHATE ALPHA-N-ACETYLGLUCOSAMINYL 1-PHOSPHATE TRANSFERASE"/>
    <property type="match status" value="1"/>
</dbReference>
<comment type="subcellular location">
    <subcellularLocation>
        <location evidence="1">Cell membrane</location>
        <topology evidence="1">Multi-pass membrane protein</topology>
    </subcellularLocation>
</comment>
<evidence type="ECO:0000256" key="5">
    <source>
        <dbReference type="ARBA" id="ARBA00022989"/>
    </source>
</evidence>
<name>A0ABP8Q529_9GAMM</name>
<dbReference type="RefSeq" id="WP_345010907.1">
    <property type="nucleotide sequence ID" value="NZ_BAABFC010000009.1"/>
</dbReference>
<feature type="transmembrane region" description="Helical" evidence="7">
    <location>
        <begin position="157"/>
        <end position="175"/>
    </location>
</feature>
<proteinExistence type="predicted"/>
<accession>A0ABP8Q529</accession>
<evidence type="ECO:0000256" key="4">
    <source>
        <dbReference type="ARBA" id="ARBA00022692"/>
    </source>
</evidence>
<keyword evidence="5 7" id="KW-1133">Transmembrane helix</keyword>
<feature type="transmembrane region" description="Helical" evidence="7">
    <location>
        <begin position="210"/>
        <end position="228"/>
    </location>
</feature>
<evidence type="ECO:0000313" key="8">
    <source>
        <dbReference type="EMBL" id="GAA4496382.1"/>
    </source>
</evidence>
<dbReference type="EMBL" id="BAABFC010000009">
    <property type="protein sequence ID" value="GAA4496382.1"/>
    <property type="molecule type" value="Genomic_DNA"/>
</dbReference>
<feature type="transmembrane region" description="Helical" evidence="7">
    <location>
        <begin position="125"/>
        <end position="145"/>
    </location>
</feature>
<keyword evidence="4 7" id="KW-0812">Transmembrane</keyword>
<sequence>MLTIFLIVFLACFVLTGGVRRYALWRHALAMPEFRHGPLEPTPRDGGLAMMLIFIALYFELFAKGLLELDTTRGLAWSSFVVLVTGLLRQFSSLNLRTRLMLQALAAFAALHWYQPDLILLVFDYSFYLSGVWMLLPWLALIWFINLFNFMDGIDGFVGSQAFIMIFGSACLLALAGEPAWTTTLLLLCAPILGFLAWNWPPAKIFMGEVGAGALALLVTITGMHLAAETSLNLWSWLILMSGFIVDGAWSLVVRYFKAKDWHRSHRMHAYQILARRWDSHFWVCVLLWAIAAFWLMPLAYLAMQYEEYGLIILVVAMAPLMVACGYLGAGQPKEPSLDELD</sequence>
<keyword evidence="6 7" id="KW-0472">Membrane</keyword>
<comment type="caution">
    <text evidence="8">The sequence shown here is derived from an EMBL/GenBank/DDBJ whole genome shotgun (WGS) entry which is preliminary data.</text>
</comment>
<evidence type="ECO:0000256" key="2">
    <source>
        <dbReference type="ARBA" id="ARBA00022475"/>
    </source>
</evidence>
<dbReference type="Pfam" id="PF00953">
    <property type="entry name" value="Glycos_transf_4"/>
    <property type="match status" value="1"/>
</dbReference>
<feature type="transmembrane region" description="Helical" evidence="7">
    <location>
        <begin position="234"/>
        <end position="257"/>
    </location>
</feature>
<feature type="transmembrane region" description="Helical" evidence="7">
    <location>
        <begin position="45"/>
        <end position="63"/>
    </location>
</feature>
<keyword evidence="2" id="KW-1003">Cell membrane</keyword>
<feature type="transmembrane region" description="Helical" evidence="7">
    <location>
        <begin position="309"/>
        <end position="330"/>
    </location>
</feature>
<dbReference type="Proteomes" id="UP001501321">
    <property type="component" value="Unassembled WGS sequence"/>
</dbReference>
<evidence type="ECO:0000256" key="1">
    <source>
        <dbReference type="ARBA" id="ARBA00004651"/>
    </source>
</evidence>
<feature type="transmembrane region" description="Helical" evidence="7">
    <location>
        <begin position="278"/>
        <end position="297"/>
    </location>
</feature>